<comment type="caution">
    <text evidence="10">The sequence shown here is derived from an EMBL/GenBank/DDBJ whole genome shotgun (WGS) entry which is preliminary data.</text>
</comment>
<evidence type="ECO:0000256" key="6">
    <source>
        <dbReference type="ARBA" id="ARBA00022989"/>
    </source>
</evidence>
<dbReference type="PANTHER" id="PTHR30294">
    <property type="entry name" value="MEMBRANE COMPONENT OF ABC TRANSPORTER YHHJ-RELATED"/>
    <property type="match status" value="1"/>
</dbReference>
<comment type="subcellular location">
    <subcellularLocation>
        <location evidence="1">Cell membrane</location>
        <topology evidence="1">Multi-pass membrane protein</topology>
    </subcellularLocation>
</comment>
<accession>H3KBQ1</accession>
<evidence type="ECO:0000256" key="3">
    <source>
        <dbReference type="ARBA" id="ARBA00022448"/>
    </source>
</evidence>
<dbReference type="AlphaFoldDB" id="H3KBQ1"/>
<evidence type="ECO:0000256" key="2">
    <source>
        <dbReference type="ARBA" id="ARBA00007783"/>
    </source>
</evidence>
<dbReference type="GO" id="GO:0005886">
    <property type="term" value="C:plasma membrane"/>
    <property type="evidence" value="ECO:0007669"/>
    <property type="project" value="UniProtKB-SubCell"/>
</dbReference>
<dbReference type="InterPro" id="IPR047817">
    <property type="entry name" value="ABC2_TM_bact-type"/>
</dbReference>
<keyword evidence="3" id="KW-0813">Transport</keyword>
<feature type="transmembrane region" description="Helical" evidence="8">
    <location>
        <begin position="265"/>
        <end position="285"/>
    </location>
</feature>
<protein>
    <submittedName>
        <fullName evidence="10">ABC-2 type transporter</fullName>
    </submittedName>
</protein>
<evidence type="ECO:0000313" key="11">
    <source>
        <dbReference type="Proteomes" id="UP000004956"/>
    </source>
</evidence>
<feature type="transmembrane region" description="Helical" evidence="8">
    <location>
        <begin position="224"/>
        <end position="253"/>
    </location>
</feature>
<dbReference type="EMBL" id="AFBQ01000016">
    <property type="protein sequence ID" value="EHY32465.1"/>
    <property type="molecule type" value="Genomic_DNA"/>
</dbReference>
<evidence type="ECO:0000256" key="5">
    <source>
        <dbReference type="ARBA" id="ARBA00022692"/>
    </source>
</evidence>
<gene>
    <name evidence="10" type="ORF">HMPREF9440_00147</name>
</gene>
<keyword evidence="4" id="KW-1003">Cell membrane</keyword>
<dbReference type="GO" id="GO:0140359">
    <property type="term" value="F:ABC-type transporter activity"/>
    <property type="evidence" value="ECO:0007669"/>
    <property type="project" value="InterPro"/>
</dbReference>
<feature type="transmembrane region" description="Helical" evidence="8">
    <location>
        <begin position="350"/>
        <end position="371"/>
    </location>
</feature>
<keyword evidence="11" id="KW-1185">Reference proteome</keyword>
<dbReference type="STRING" id="762967.HMPREF9440_00147"/>
<feature type="transmembrane region" description="Helical" evidence="8">
    <location>
        <begin position="292"/>
        <end position="312"/>
    </location>
</feature>
<dbReference type="InterPro" id="IPR051449">
    <property type="entry name" value="ABC-2_transporter_component"/>
</dbReference>
<dbReference type="Proteomes" id="UP000004956">
    <property type="component" value="Unassembled WGS sequence"/>
</dbReference>
<feature type="transmembrane region" description="Helical" evidence="8">
    <location>
        <begin position="20"/>
        <end position="40"/>
    </location>
</feature>
<feature type="domain" description="ABC transmembrane type-2" evidence="9">
    <location>
        <begin position="129"/>
        <end position="375"/>
    </location>
</feature>
<evidence type="ECO:0000256" key="8">
    <source>
        <dbReference type="SAM" id="Phobius"/>
    </source>
</evidence>
<evidence type="ECO:0000256" key="7">
    <source>
        <dbReference type="ARBA" id="ARBA00023136"/>
    </source>
</evidence>
<dbReference type="RefSeq" id="WP_008540497.1">
    <property type="nucleotide sequence ID" value="NZ_JH604850.1"/>
</dbReference>
<feature type="transmembrane region" description="Helical" evidence="8">
    <location>
        <begin position="180"/>
        <end position="204"/>
    </location>
</feature>
<keyword evidence="7 8" id="KW-0472">Membrane</keyword>
<name>H3KBQ1_9BURK</name>
<comment type="similarity">
    <text evidence="2">Belongs to the ABC-2 integral membrane protein family.</text>
</comment>
<keyword evidence="5 8" id="KW-0812">Transmembrane</keyword>
<dbReference type="Pfam" id="PF12698">
    <property type="entry name" value="ABC2_membrane_3"/>
    <property type="match status" value="1"/>
</dbReference>
<dbReference type="PROSITE" id="PS51012">
    <property type="entry name" value="ABC_TM2"/>
    <property type="match status" value="1"/>
</dbReference>
<evidence type="ECO:0000259" key="9">
    <source>
        <dbReference type="PROSITE" id="PS51012"/>
    </source>
</evidence>
<dbReference type="PATRIC" id="fig|762967.3.peg.130"/>
<evidence type="ECO:0000313" key="10">
    <source>
        <dbReference type="EMBL" id="EHY32465.1"/>
    </source>
</evidence>
<evidence type="ECO:0000256" key="1">
    <source>
        <dbReference type="ARBA" id="ARBA00004651"/>
    </source>
</evidence>
<proteinExistence type="inferred from homology"/>
<dbReference type="OrthoDB" id="9808686at2"/>
<dbReference type="HOGENOM" id="CLU_039483_8_3_4"/>
<dbReference type="InterPro" id="IPR013525">
    <property type="entry name" value="ABC2_TM"/>
</dbReference>
<organism evidence="10 11">
    <name type="scientific">Sutterella parvirubra YIT 11816</name>
    <dbReference type="NCBI Taxonomy" id="762967"/>
    <lineage>
        <taxon>Bacteria</taxon>
        <taxon>Pseudomonadati</taxon>
        <taxon>Pseudomonadota</taxon>
        <taxon>Betaproteobacteria</taxon>
        <taxon>Burkholderiales</taxon>
        <taxon>Sutterellaceae</taxon>
        <taxon>Sutterella</taxon>
    </lineage>
</organism>
<dbReference type="PANTHER" id="PTHR30294:SF29">
    <property type="entry name" value="MULTIDRUG ABC TRANSPORTER PERMEASE YBHS-RELATED"/>
    <property type="match status" value="1"/>
</dbReference>
<sequence>MLRALIKKEWLEILREPSVLWVAVVLPAALLILFGFGLSMDLKAVPTAVVLGERTAETTALAHRFQASPWFRTTPVPTRAEAERMMDERAVDLIVEMPSGFTESAVTGVADLGVTIHGVDASAAMIIRTYVAATIAQHQAARTERGETLTTGLRSTADAAASGPITVTPRAWFNEANTSAWYLVPGLTVVIMTLVSSFLASVVVAREWERGTMESLASTPVSPVLLITAKFLAALGLAALGVAVSLILTLFVFDVPVRGSFTMLLLTHAAYNGWALSFGLFLSALCRRQFVAVQMAVILSYLPALILSGFLFDLRSVPWWIEAVGRIMPPTYAVESVKILHLSGGSEAVILSNLGLLVLLTVVFLAGAVLLTPKRLENMETASDLIRVVTAGDQPDRKSSRRTKR</sequence>
<evidence type="ECO:0000256" key="4">
    <source>
        <dbReference type="ARBA" id="ARBA00022475"/>
    </source>
</evidence>
<reference evidence="10 11" key="1">
    <citation type="submission" date="2011-11" db="EMBL/GenBank/DDBJ databases">
        <authorList>
            <person name="Weinstock G."/>
            <person name="Sodergren E."/>
            <person name="Clifton S."/>
            <person name="Fulton L."/>
            <person name="Fulton B."/>
            <person name="Courtney L."/>
            <person name="Fronick C."/>
            <person name="Harrison M."/>
            <person name="Strong C."/>
            <person name="Farmer C."/>
            <person name="Delahaunty K."/>
            <person name="Markovic C."/>
            <person name="Hall O."/>
            <person name="Minx P."/>
            <person name="Tomlinson C."/>
            <person name="Mitreva M."/>
            <person name="Hou S."/>
            <person name="Chen J."/>
            <person name="Wollam A."/>
            <person name="Pepin K.H."/>
            <person name="Johnson M."/>
            <person name="Bhonagiri V."/>
            <person name="Zhang X."/>
            <person name="Suruliraj S."/>
            <person name="Warren W."/>
            <person name="Chinwalla A."/>
            <person name="Mardis E.R."/>
            <person name="Wilson R.K."/>
        </authorList>
    </citation>
    <scope>NUCLEOTIDE SEQUENCE [LARGE SCALE GENOMIC DNA]</scope>
    <source>
        <strain evidence="10 11">YIT 11816</strain>
    </source>
</reference>
<keyword evidence="6 8" id="KW-1133">Transmembrane helix</keyword>